<evidence type="ECO:0000313" key="3">
    <source>
        <dbReference type="EMBL" id="RJP22999.1"/>
    </source>
</evidence>
<dbReference type="Gene3D" id="3.30.70.1360">
    <property type="entry name" value="mj0159-like"/>
    <property type="match status" value="1"/>
</dbReference>
<feature type="domain" description="Ribonuclease R winged-helix" evidence="2">
    <location>
        <begin position="11"/>
        <end position="75"/>
    </location>
</feature>
<evidence type="ECO:0000259" key="1">
    <source>
        <dbReference type="Pfam" id="PF01995"/>
    </source>
</evidence>
<dbReference type="Pfam" id="PF08461">
    <property type="entry name" value="WHD_RNase_R"/>
    <property type="match status" value="1"/>
</dbReference>
<comment type="caution">
    <text evidence="3">The sequence shown here is derived from an EMBL/GenBank/DDBJ whole genome shotgun (WGS) entry which is preliminary data.</text>
</comment>
<dbReference type="InterPro" id="IPR013668">
    <property type="entry name" value="RNase_R_HTH_12"/>
</dbReference>
<dbReference type="Gene3D" id="1.10.10.10">
    <property type="entry name" value="Winged helix-like DNA-binding domain superfamily/Winged helix DNA-binding domain"/>
    <property type="match status" value="1"/>
</dbReference>
<accession>A0A3A4NVV2</accession>
<dbReference type="PANTHER" id="PTHR41964:SF1">
    <property type="entry name" value="GLOBAL NITROGEN REGULATOR NRPR"/>
    <property type="match status" value="1"/>
</dbReference>
<dbReference type="InterPro" id="IPR002846">
    <property type="entry name" value="NRD"/>
</dbReference>
<gene>
    <name evidence="3" type="ORF">C4520_07060</name>
</gene>
<reference evidence="3 4" key="1">
    <citation type="journal article" date="2017" name="ISME J.">
        <title>Energy and carbon metabolisms in a deep terrestrial subsurface fluid microbial community.</title>
        <authorList>
            <person name="Momper L."/>
            <person name="Jungbluth S.P."/>
            <person name="Lee M.D."/>
            <person name="Amend J.P."/>
        </authorList>
    </citation>
    <scope>NUCLEOTIDE SEQUENCE [LARGE SCALE GENOMIC DNA]</scope>
    <source>
        <strain evidence="3">SURF_5</strain>
    </source>
</reference>
<protein>
    <submittedName>
        <fullName evidence="3">DUF128 domain-containing protein</fullName>
    </submittedName>
</protein>
<sequence>MSEKTEKKRLAILRILQEAGRPVGSSRITERLIAAGNEITERTVRFYLQAMDEEGLTENLGRRGRLITQKGMEEISSARIIERVGFLAAKIDQMTYRMNFDLKTRSGTVVVNASIIEQSQLKKAAPLVKRVFSHGYAMGRLVTLFAPQQRVGELIVPEGMVGIGTVCSVTLNGVLLSNGIPTYSRFGGLLELHDYKPSRFVEVIYYNGTTLDPLEVFIRSGMTDYLGATKNGNGRIGASFREVPAESRERVVYLAQQLEEVGLGGFMSIGWPGQPLLEIPVNQGQVGAIVIGGLNPAAILEEVGMRTHSRALAALADYEQFFPFEELDEHCRNF</sequence>
<dbReference type="PANTHER" id="PTHR41964">
    <property type="entry name" value="GLOBAL NITROGEN REGULATOR NRPR"/>
    <property type="match status" value="1"/>
</dbReference>
<dbReference type="InterPro" id="IPR036390">
    <property type="entry name" value="WH_DNA-bd_sf"/>
</dbReference>
<dbReference type="SUPFAM" id="SSF46785">
    <property type="entry name" value="Winged helix' DNA-binding domain"/>
    <property type="match status" value="1"/>
</dbReference>
<dbReference type="InterPro" id="IPR036388">
    <property type="entry name" value="WH-like_DNA-bd_sf"/>
</dbReference>
<evidence type="ECO:0000313" key="4">
    <source>
        <dbReference type="Proteomes" id="UP000265882"/>
    </source>
</evidence>
<dbReference type="AlphaFoldDB" id="A0A3A4NVV2"/>
<feature type="domain" description="NrpR regulatory" evidence="1">
    <location>
        <begin position="84"/>
        <end position="321"/>
    </location>
</feature>
<proteinExistence type="predicted"/>
<organism evidence="3 4">
    <name type="scientific">Abyssobacteria bacterium (strain SURF_5)</name>
    <dbReference type="NCBI Taxonomy" id="2093360"/>
    <lineage>
        <taxon>Bacteria</taxon>
        <taxon>Pseudomonadati</taxon>
        <taxon>Candidatus Hydrogenedentota</taxon>
        <taxon>Candidatus Abyssobacteria</taxon>
    </lineage>
</organism>
<dbReference type="InterPro" id="IPR038982">
    <property type="entry name" value="NrpR"/>
</dbReference>
<name>A0A3A4NVV2_ABYX5</name>
<evidence type="ECO:0000259" key="2">
    <source>
        <dbReference type="Pfam" id="PF08461"/>
    </source>
</evidence>
<dbReference type="Proteomes" id="UP000265882">
    <property type="component" value="Unassembled WGS sequence"/>
</dbReference>
<dbReference type="Pfam" id="PF01995">
    <property type="entry name" value="NRD1_2"/>
    <property type="match status" value="1"/>
</dbReference>
<dbReference type="EMBL" id="QZKU01000052">
    <property type="protein sequence ID" value="RJP22999.1"/>
    <property type="molecule type" value="Genomic_DNA"/>
</dbReference>
<dbReference type="InterPro" id="IPR036984">
    <property type="entry name" value="NrpR_dom_sf"/>
</dbReference>